<dbReference type="SUPFAM" id="SSF51713">
    <property type="entry name" value="tRNA-guanine transglycosylase"/>
    <property type="match status" value="1"/>
</dbReference>
<dbReference type="STRING" id="1702214.AL399_08400"/>
<reference evidence="6" key="1">
    <citation type="submission" date="2015-08" db="EMBL/GenBank/DDBJ databases">
        <title>Candidatus Bacteriodes Periocalifornicus.</title>
        <authorList>
            <person name="McLean J.S."/>
            <person name="Kelley S."/>
        </authorList>
    </citation>
    <scope>NUCLEOTIDE SEQUENCE [LARGE SCALE GENOMIC DNA]</scope>
    <source>
        <strain evidence="6">12B</strain>
    </source>
</reference>
<evidence type="ECO:0000259" key="5">
    <source>
        <dbReference type="Pfam" id="PF01702"/>
    </source>
</evidence>
<feature type="binding site" evidence="4">
    <location>
        <position position="194"/>
    </location>
    <ligand>
        <name>substrate</name>
    </ligand>
</feature>
<comment type="caution">
    <text evidence="4">Lacks conserved residue(s) required for the propagation of feature annotation.</text>
</comment>
<feature type="domain" description="tRNA-guanine(15) transglycosylase-like" evidence="5">
    <location>
        <begin position="14"/>
        <end position="369"/>
    </location>
</feature>
<feature type="active site" description="Proton acceptor" evidence="4">
    <location>
        <position position="92"/>
    </location>
</feature>
<keyword evidence="1 4" id="KW-0328">Glycosyltransferase</keyword>
<dbReference type="Gene3D" id="3.20.20.105">
    <property type="entry name" value="Queuine tRNA-ribosyltransferase-like"/>
    <property type="match status" value="1"/>
</dbReference>
<dbReference type="EC" id="2.4.2.29" evidence="4"/>
<dbReference type="EMBL" id="LIIK01000052">
    <property type="protein sequence ID" value="KQM08252.1"/>
    <property type="molecule type" value="Genomic_DNA"/>
</dbReference>
<keyword evidence="4" id="KW-0671">Queuosine biosynthesis</keyword>
<evidence type="ECO:0000256" key="1">
    <source>
        <dbReference type="ARBA" id="ARBA00022676"/>
    </source>
</evidence>
<dbReference type="UniPathway" id="UPA00392"/>
<name>A0A0Q4B621_9BACT</name>
<comment type="catalytic activity">
    <reaction evidence="4">
        <text>7-aminomethyl-7-carbaguanine + guanosine(34) in tRNA = 7-aminomethyl-7-carbaguanosine(34) in tRNA + guanine</text>
        <dbReference type="Rhea" id="RHEA:24104"/>
        <dbReference type="Rhea" id="RHEA-COMP:10341"/>
        <dbReference type="Rhea" id="RHEA-COMP:10342"/>
        <dbReference type="ChEBI" id="CHEBI:16235"/>
        <dbReference type="ChEBI" id="CHEBI:58703"/>
        <dbReference type="ChEBI" id="CHEBI:74269"/>
        <dbReference type="ChEBI" id="CHEBI:82833"/>
        <dbReference type="EC" id="2.4.2.29"/>
    </reaction>
</comment>
<feature type="binding site" evidence="4">
    <location>
        <position position="146"/>
    </location>
    <ligand>
        <name>substrate</name>
    </ligand>
</feature>
<comment type="function">
    <text evidence="4">Catalyzes the base-exchange of a guanine (G) residue with the queuine precursor 7-aminomethyl-7-deazaguanine (PreQ1) at position 34 (anticodon wobble position) in tRNAs with GU(N) anticodons (tRNA-Asp, -Asn, -His and -Tyr). Catalysis occurs through a double-displacement mechanism. The nucleophile active site attacks the C1' of nucleotide 34 to detach the guanine base from the RNA, forming a covalent enzyme-RNA intermediate. The proton acceptor active site deprotonates the incoming PreQ1, allowing a nucleophilic attack on the C1' of the ribose to form the product. After dissociation, two additional enzymatic reactions on the tRNA convert PreQ1 to queuine (Q), resulting in the hypermodified nucleoside queuosine (7-(((4,5-cis-dihydroxy-2-cyclopenten-1-yl)amino)methyl)-7-deazaguanosine).</text>
</comment>
<dbReference type="HAMAP" id="MF_00168">
    <property type="entry name" value="Q_tRNA_Tgt"/>
    <property type="match status" value="1"/>
</dbReference>
<dbReference type="GO" id="GO:0008479">
    <property type="term" value="F:tRNA-guanosine(34) queuine transglycosylase activity"/>
    <property type="evidence" value="ECO:0007669"/>
    <property type="project" value="UniProtKB-UniRule"/>
</dbReference>
<comment type="pathway">
    <text evidence="4">tRNA modification; tRNA-queuosine biosynthesis.</text>
</comment>
<dbReference type="InterPro" id="IPR036511">
    <property type="entry name" value="TGT-like_sf"/>
</dbReference>
<feature type="region of interest" description="RNA binding; important for wobble base 34 recognition" evidence="4">
    <location>
        <begin position="276"/>
        <end position="280"/>
    </location>
</feature>
<dbReference type="GO" id="GO:0005829">
    <property type="term" value="C:cytosol"/>
    <property type="evidence" value="ECO:0007669"/>
    <property type="project" value="TreeGrafter"/>
</dbReference>
<dbReference type="GO" id="GO:0008616">
    <property type="term" value="P:tRNA queuosine(34) biosynthetic process"/>
    <property type="evidence" value="ECO:0007669"/>
    <property type="project" value="UniProtKB-UniRule"/>
</dbReference>
<feature type="active site" description="Nucleophile" evidence="4">
    <location>
        <position position="271"/>
    </location>
</feature>
<dbReference type="InterPro" id="IPR004803">
    <property type="entry name" value="TGT"/>
</dbReference>
<dbReference type="NCBIfam" id="TIGR00449">
    <property type="entry name" value="tgt_general"/>
    <property type="match status" value="1"/>
</dbReference>
<protein>
    <recommendedName>
        <fullName evidence="4">Queuine tRNA-ribosyltransferase</fullName>
        <ecNumber evidence="4">2.4.2.29</ecNumber>
    </recommendedName>
    <alternativeName>
        <fullName evidence="4">Guanine insertion enzyme</fullName>
    </alternativeName>
    <alternativeName>
        <fullName evidence="4">tRNA-guanine transglycosylase</fullName>
    </alternativeName>
</protein>
<comment type="caution">
    <text evidence="6">The sequence shown here is derived from an EMBL/GenBank/DDBJ whole genome shotgun (WGS) entry which is preliminary data.</text>
</comment>
<keyword evidence="2 4" id="KW-0808">Transferase</keyword>
<keyword evidence="7" id="KW-1185">Reference proteome</keyword>
<evidence type="ECO:0000256" key="4">
    <source>
        <dbReference type="HAMAP-Rule" id="MF_00168"/>
    </source>
</evidence>
<dbReference type="PATRIC" id="fig|1702214.3.peg.1776"/>
<gene>
    <name evidence="4 6" type="primary">tgt</name>
    <name evidence="6" type="ORF">AL399_08400</name>
</gene>
<feature type="binding site" evidence="4">
    <location>
        <position position="221"/>
    </location>
    <ligand>
        <name>substrate</name>
    </ligand>
</feature>
<evidence type="ECO:0000313" key="6">
    <source>
        <dbReference type="EMBL" id="KQM08252.1"/>
    </source>
</evidence>
<evidence type="ECO:0000256" key="2">
    <source>
        <dbReference type="ARBA" id="ARBA00022679"/>
    </source>
</evidence>
<dbReference type="Proteomes" id="UP000054172">
    <property type="component" value="Unassembled WGS sequence"/>
</dbReference>
<dbReference type="InterPro" id="IPR050076">
    <property type="entry name" value="ArchSynthase1/Queuine_TRR"/>
</dbReference>
<dbReference type="Pfam" id="PF01702">
    <property type="entry name" value="TGT"/>
    <property type="match status" value="1"/>
</dbReference>
<dbReference type="PANTHER" id="PTHR46499">
    <property type="entry name" value="QUEUINE TRNA-RIBOSYLTRANSFERASE"/>
    <property type="match status" value="1"/>
</dbReference>
<dbReference type="NCBIfam" id="TIGR00430">
    <property type="entry name" value="Q_tRNA_tgt"/>
    <property type="match status" value="1"/>
</dbReference>
<organism evidence="6 7">
    <name type="scientific">Candidatus [Bacteroides] periocalifornicus</name>
    <dbReference type="NCBI Taxonomy" id="1702214"/>
    <lineage>
        <taxon>Bacteria</taxon>
        <taxon>Pseudomonadati</taxon>
        <taxon>Bacteroidota</taxon>
    </lineage>
</organism>
<accession>A0A0Q4B621</accession>
<proteinExistence type="inferred from homology"/>
<keyword evidence="3 4" id="KW-0819">tRNA processing</keyword>
<comment type="similarity">
    <text evidence="4">Belongs to the queuine tRNA-ribosyltransferase family.</text>
</comment>
<dbReference type="PANTHER" id="PTHR46499:SF1">
    <property type="entry name" value="QUEUINE TRNA-RIBOSYLTRANSFERASE"/>
    <property type="match status" value="1"/>
</dbReference>
<comment type="subunit">
    <text evidence="4">Homodimer. Within each dimer, one monomer is responsible for RNA recognition and catalysis, while the other monomer binds to the replacement base PreQ1.</text>
</comment>
<dbReference type="AlphaFoldDB" id="A0A0Q4B621"/>
<feature type="binding site" evidence="4">
    <location>
        <begin position="92"/>
        <end position="96"/>
    </location>
    <ligand>
        <name>substrate</name>
    </ligand>
</feature>
<dbReference type="InterPro" id="IPR002616">
    <property type="entry name" value="tRNA_ribo_trans-like"/>
</dbReference>
<evidence type="ECO:0000256" key="3">
    <source>
        <dbReference type="ARBA" id="ARBA00022694"/>
    </source>
</evidence>
<feature type="region of interest" description="RNA binding" evidence="4">
    <location>
        <begin position="252"/>
        <end position="258"/>
    </location>
</feature>
<evidence type="ECO:0000313" key="7">
    <source>
        <dbReference type="Proteomes" id="UP000054172"/>
    </source>
</evidence>
<sequence length="376" mass="42096">MLFTVEVADPHSYARCGRMVLPHGVVETPIFMPVGTLGGVKAILHSNLRQDTQARIVLGNTYHLFLRPGLHTIREAGGLHAFSTWQGPMLTDSGGFQVFSLAGRRKLTEAGVSFQSHIDGSTYLFTPERVVDIERIIGADIIMPLDECPPGDAPYGYAKESMQLTLGWLERAQRQMRYTQPLYGYSQALFPIVQGAAYPDLRLRCAESMMRYDAPGYAIGGLAVGEPTEIMYSIVEGLHPVLPYHRPRYLMGVGTPANLLECIARGVDMFDCVMPTRNGRNGMLFTWKGVVNIKNRKWRNCFIPIDFSSTSRPDRQYTLAYLRHLFVSGEALAGQIASLHNVAFYLQLMAEARRQIRMGTFSSWKDSVLPTITQRL</sequence>